<dbReference type="SUPFAM" id="SSF48498">
    <property type="entry name" value="Tetracyclin repressor-like, C-terminal domain"/>
    <property type="match status" value="1"/>
</dbReference>
<dbReference type="Pfam" id="PF00440">
    <property type="entry name" value="TetR_N"/>
    <property type="match status" value="1"/>
</dbReference>
<keyword evidence="7" id="KW-1185">Reference proteome</keyword>
<dbReference type="Proteomes" id="UP001165583">
    <property type="component" value="Unassembled WGS sequence"/>
</dbReference>
<feature type="domain" description="HTH tetR-type" evidence="5">
    <location>
        <begin position="15"/>
        <end position="75"/>
    </location>
</feature>
<protein>
    <submittedName>
        <fullName evidence="6">TetR family transcriptional regulator</fullName>
    </submittedName>
</protein>
<feature type="DNA-binding region" description="H-T-H motif" evidence="4">
    <location>
        <begin position="38"/>
        <end position="57"/>
    </location>
</feature>
<evidence type="ECO:0000259" key="5">
    <source>
        <dbReference type="PROSITE" id="PS50977"/>
    </source>
</evidence>
<accession>A0ABT2I2M2</accession>
<dbReference type="Pfam" id="PF17920">
    <property type="entry name" value="TetR_C_16"/>
    <property type="match status" value="1"/>
</dbReference>
<evidence type="ECO:0000313" key="7">
    <source>
        <dbReference type="Proteomes" id="UP001165583"/>
    </source>
</evidence>
<dbReference type="InterPro" id="IPR050109">
    <property type="entry name" value="HTH-type_TetR-like_transc_reg"/>
</dbReference>
<comment type="caution">
    <text evidence="6">The sequence shown here is derived from an EMBL/GenBank/DDBJ whole genome shotgun (WGS) entry which is preliminary data.</text>
</comment>
<evidence type="ECO:0000256" key="4">
    <source>
        <dbReference type="PROSITE-ProRule" id="PRU00335"/>
    </source>
</evidence>
<dbReference type="EMBL" id="JANZXA010000003">
    <property type="protein sequence ID" value="MCT2399056.1"/>
    <property type="molecule type" value="Genomic_DNA"/>
</dbReference>
<keyword evidence="2 4" id="KW-0238">DNA-binding</keyword>
<dbReference type="PANTHER" id="PTHR30055">
    <property type="entry name" value="HTH-TYPE TRANSCRIPTIONAL REGULATOR RUTR"/>
    <property type="match status" value="1"/>
</dbReference>
<gene>
    <name evidence="6" type="ORF">NZK81_05825</name>
</gene>
<dbReference type="InterPro" id="IPR036271">
    <property type="entry name" value="Tet_transcr_reg_TetR-rel_C_sf"/>
</dbReference>
<dbReference type="PROSITE" id="PS50977">
    <property type="entry name" value="HTH_TETR_2"/>
    <property type="match status" value="1"/>
</dbReference>
<dbReference type="PRINTS" id="PR00455">
    <property type="entry name" value="HTHTETR"/>
</dbReference>
<dbReference type="RefSeq" id="WP_260044812.1">
    <property type="nucleotide sequence ID" value="NZ_JANZXA010000003.1"/>
</dbReference>
<name>A0ABT2I2M2_9SPHN</name>
<dbReference type="InterPro" id="IPR009057">
    <property type="entry name" value="Homeodomain-like_sf"/>
</dbReference>
<keyword evidence="1" id="KW-0805">Transcription regulation</keyword>
<proteinExistence type="predicted"/>
<reference evidence="6" key="1">
    <citation type="submission" date="2022-09" db="EMBL/GenBank/DDBJ databases">
        <title>Novosphingobium sp. Nov., a polycyclic aromatic hydrocarbon-degrading bacterium isolated form mangrove sediments in HongKong.</title>
        <authorList>
            <person name="Hu Z."/>
        </authorList>
    </citation>
    <scope>NUCLEOTIDE SEQUENCE</scope>
    <source>
        <strain evidence="6">HK4-1</strain>
    </source>
</reference>
<keyword evidence="3" id="KW-0804">Transcription</keyword>
<evidence type="ECO:0000313" key="6">
    <source>
        <dbReference type="EMBL" id="MCT2399056.1"/>
    </source>
</evidence>
<evidence type="ECO:0000256" key="2">
    <source>
        <dbReference type="ARBA" id="ARBA00023125"/>
    </source>
</evidence>
<dbReference type="Gene3D" id="1.10.357.10">
    <property type="entry name" value="Tetracycline Repressor, domain 2"/>
    <property type="match status" value="1"/>
</dbReference>
<evidence type="ECO:0000256" key="1">
    <source>
        <dbReference type="ARBA" id="ARBA00023015"/>
    </source>
</evidence>
<dbReference type="SUPFAM" id="SSF46689">
    <property type="entry name" value="Homeodomain-like"/>
    <property type="match status" value="1"/>
</dbReference>
<dbReference type="InterPro" id="IPR041678">
    <property type="entry name" value="TetR_C_16"/>
</dbReference>
<dbReference type="InterPro" id="IPR001647">
    <property type="entry name" value="HTH_TetR"/>
</dbReference>
<organism evidence="6 7">
    <name type="scientific">Novosphingobium mangrovi</name>
    <name type="common">ex Huang et al. 2023</name>
    <dbReference type="NCBI Taxonomy" id="2976432"/>
    <lineage>
        <taxon>Bacteria</taxon>
        <taxon>Pseudomonadati</taxon>
        <taxon>Pseudomonadota</taxon>
        <taxon>Alphaproteobacteria</taxon>
        <taxon>Sphingomonadales</taxon>
        <taxon>Sphingomonadaceae</taxon>
        <taxon>Novosphingobium</taxon>
    </lineage>
</organism>
<dbReference type="PANTHER" id="PTHR30055:SF234">
    <property type="entry name" value="HTH-TYPE TRANSCRIPTIONAL REGULATOR BETI"/>
    <property type="match status" value="1"/>
</dbReference>
<evidence type="ECO:0000256" key="3">
    <source>
        <dbReference type="ARBA" id="ARBA00023163"/>
    </source>
</evidence>
<sequence>MTMEDKREPKRRNPAKTQARILDAAFELFSSQGYARTGMREVAERADVATSLVVRYFGTKAALFEQALVRAIYERGFFVRSKPNFGERMAALVVGDEEARIPAMMVLAIADLESREIAQKITRDVVLKSLADWLGPPDAQNRALHMLTLMNGFTIQTRHLRTGDVPPESVRWLARSLQAIVDEENAPVN</sequence>